<dbReference type="SUPFAM" id="SSF47203">
    <property type="entry name" value="Acyl-CoA dehydrogenase C-terminal domain-like"/>
    <property type="match status" value="1"/>
</dbReference>
<dbReference type="InterPro" id="IPR046373">
    <property type="entry name" value="Acyl-CoA_Oxase/DH_mid-dom_sf"/>
</dbReference>
<keyword evidence="5" id="KW-0560">Oxidoreductase</keyword>
<dbReference type="Gene3D" id="1.20.140.10">
    <property type="entry name" value="Butyryl-CoA Dehydrogenase, subunit A, domain 3"/>
    <property type="match status" value="1"/>
</dbReference>
<evidence type="ECO:0000259" key="8">
    <source>
        <dbReference type="Pfam" id="PF02771"/>
    </source>
</evidence>
<dbReference type="InterPro" id="IPR009075">
    <property type="entry name" value="AcylCo_DH/oxidase_C"/>
</dbReference>
<evidence type="ECO:0000259" key="7">
    <source>
        <dbReference type="Pfam" id="PF02770"/>
    </source>
</evidence>
<dbReference type="GO" id="GO:0003995">
    <property type="term" value="F:acyl-CoA dehydrogenase activity"/>
    <property type="evidence" value="ECO:0007669"/>
    <property type="project" value="TreeGrafter"/>
</dbReference>
<evidence type="ECO:0000313" key="9">
    <source>
        <dbReference type="EMBL" id="PRH81127.1"/>
    </source>
</evidence>
<dbReference type="Pfam" id="PF00441">
    <property type="entry name" value="Acyl-CoA_dh_1"/>
    <property type="match status" value="1"/>
</dbReference>
<feature type="domain" description="Acyl-CoA dehydrogenase/oxidase N-terminal" evidence="8">
    <location>
        <begin position="6"/>
        <end position="117"/>
    </location>
</feature>
<dbReference type="InterPro" id="IPR013786">
    <property type="entry name" value="AcylCoA_DH/ox_N"/>
</dbReference>
<dbReference type="GO" id="GO:0050660">
    <property type="term" value="F:flavin adenine dinucleotide binding"/>
    <property type="evidence" value="ECO:0007669"/>
    <property type="project" value="InterPro"/>
</dbReference>
<accession>A0A2S9Q3D9</accession>
<name>A0A2S9Q3D9_9ACTN</name>
<feature type="domain" description="Acyl-CoA dehydrogenase/oxidase C-terminal" evidence="6">
    <location>
        <begin position="232"/>
        <end position="366"/>
    </location>
</feature>
<sequence>MTSMLTPEQRQYAKEFRAFADEAVAPHADAWHRAQRTPPQAVRALADQGLLGLPVPTAYGGGGCDAVTLGLLAGELGRACSSLRSLLTVHTMVAHAVNRWGPRPLKETWLPRLARGESIGALAVSEPETGSDAAAVTTRITRDGDGNWRIDGHKKWITYGETADVFLVVGRSAEGPTALLVERDTPGLRTELIEDMIGIRASMTANVYFENVRVPAAHLLARPGLGVSHVSGAALDLGRYTVGWGCVGILDACLDAAADYAGRRVQFGSPIKEHQLVRRMISTMYADAQAARLLCLEAGRLRDAGDPGALAAASTAKYFAATAAGRAAADAVQIHGANGCGPDYPVQRYLGDSRVMEVIEGSTQLHQVGLAEYAFQERAPRRQR</sequence>
<dbReference type="InterPro" id="IPR037069">
    <property type="entry name" value="AcylCoA_DH/ox_N_sf"/>
</dbReference>
<evidence type="ECO:0000256" key="5">
    <source>
        <dbReference type="RuleBase" id="RU362125"/>
    </source>
</evidence>
<organism evidence="9 10">
    <name type="scientific">Streptomyces solincola</name>
    <dbReference type="NCBI Taxonomy" id="2100817"/>
    <lineage>
        <taxon>Bacteria</taxon>
        <taxon>Bacillati</taxon>
        <taxon>Actinomycetota</taxon>
        <taxon>Actinomycetes</taxon>
        <taxon>Kitasatosporales</taxon>
        <taxon>Streptomycetaceae</taxon>
        <taxon>Streptomyces</taxon>
    </lineage>
</organism>
<dbReference type="RefSeq" id="WP_105866805.1">
    <property type="nucleotide sequence ID" value="NZ_PVLV01000005.1"/>
</dbReference>
<evidence type="ECO:0000313" key="10">
    <source>
        <dbReference type="Proteomes" id="UP000239322"/>
    </source>
</evidence>
<dbReference type="PANTHER" id="PTHR43884">
    <property type="entry name" value="ACYL-COA DEHYDROGENASE"/>
    <property type="match status" value="1"/>
</dbReference>
<evidence type="ECO:0000259" key="6">
    <source>
        <dbReference type="Pfam" id="PF00441"/>
    </source>
</evidence>
<keyword evidence="4 5" id="KW-0274">FAD</keyword>
<comment type="cofactor">
    <cofactor evidence="1 5">
        <name>FAD</name>
        <dbReference type="ChEBI" id="CHEBI:57692"/>
    </cofactor>
</comment>
<gene>
    <name evidence="9" type="ORF">C6N75_00405</name>
</gene>
<evidence type="ECO:0000256" key="2">
    <source>
        <dbReference type="ARBA" id="ARBA00009347"/>
    </source>
</evidence>
<dbReference type="Gene3D" id="1.10.540.10">
    <property type="entry name" value="Acyl-CoA dehydrogenase/oxidase, N-terminal domain"/>
    <property type="match status" value="1"/>
</dbReference>
<dbReference type="AlphaFoldDB" id="A0A2S9Q3D9"/>
<dbReference type="InterPro" id="IPR009100">
    <property type="entry name" value="AcylCoA_DH/oxidase_NM_dom_sf"/>
</dbReference>
<keyword evidence="3 5" id="KW-0285">Flavoprotein</keyword>
<evidence type="ECO:0000256" key="3">
    <source>
        <dbReference type="ARBA" id="ARBA00022630"/>
    </source>
</evidence>
<comment type="caution">
    <text evidence="9">The sequence shown here is derived from an EMBL/GenBank/DDBJ whole genome shotgun (WGS) entry which is preliminary data.</text>
</comment>
<dbReference type="Gene3D" id="2.40.110.10">
    <property type="entry name" value="Butyryl-CoA Dehydrogenase, subunit A, domain 2"/>
    <property type="match status" value="1"/>
</dbReference>
<dbReference type="OrthoDB" id="9802447at2"/>
<proteinExistence type="inferred from homology"/>
<keyword evidence="10" id="KW-1185">Reference proteome</keyword>
<dbReference type="PIRSF" id="PIRSF016578">
    <property type="entry name" value="HsaA"/>
    <property type="match status" value="1"/>
</dbReference>
<comment type="similarity">
    <text evidence="2 5">Belongs to the acyl-CoA dehydrogenase family.</text>
</comment>
<dbReference type="SUPFAM" id="SSF56645">
    <property type="entry name" value="Acyl-CoA dehydrogenase NM domain-like"/>
    <property type="match status" value="1"/>
</dbReference>
<dbReference type="Proteomes" id="UP000239322">
    <property type="component" value="Unassembled WGS sequence"/>
</dbReference>
<dbReference type="Pfam" id="PF02771">
    <property type="entry name" value="Acyl-CoA_dh_N"/>
    <property type="match status" value="1"/>
</dbReference>
<evidence type="ECO:0000256" key="1">
    <source>
        <dbReference type="ARBA" id="ARBA00001974"/>
    </source>
</evidence>
<feature type="domain" description="Acyl-CoA oxidase/dehydrogenase middle" evidence="7">
    <location>
        <begin position="121"/>
        <end position="212"/>
    </location>
</feature>
<dbReference type="Pfam" id="PF02770">
    <property type="entry name" value="Acyl-CoA_dh_M"/>
    <property type="match status" value="1"/>
</dbReference>
<protein>
    <submittedName>
        <fullName evidence="9">Acyl-CoA dehydrogenase</fullName>
    </submittedName>
</protein>
<reference evidence="9 10" key="1">
    <citation type="submission" date="2018-03" db="EMBL/GenBank/DDBJ databases">
        <title>Novel Streptomyces sp. from soil.</title>
        <authorList>
            <person name="Tan G.Y.A."/>
            <person name="Lee Z.Y."/>
        </authorList>
    </citation>
    <scope>NUCLEOTIDE SEQUENCE [LARGE SCALE GENOMIC DNA]</scope>
    <source>
        <strain evidence="9 10">ST5x</strain>
    </source>
</reference>
<dbReference type="PANTHER" id="PTHR43884:SF12">
    <property type="entry name" value="ISOVALERYL-COA DEHYDROGENASE, MITOCHONDRIAL-RELATED"/>
    <property type="match status" value="1"/>
</dbReference>
<dbReference type="InterPro" id="IPR006091">
    <property type="entry name" value="Acyl-CoA_Oxase/DH_mid-dom"/>
</dbReference>
<dbReference type="EMBL" id="PVLV01000005">
    <property type="protein sequence ID" value="PRH81127.1"/>
    <property type="molecule type" value="Genomic_DNA"/>
</dbReference>
<dbReference type="InterPro" id="IPR036250">
    <property type="entry name" value="AcylCo_DH-like_C"/>
</dbReference>
<evidence type="ECO:0000256" key="4">
    <source>
        <dbReference type="ARBA" id="ARBA00022827"/>
    </source>
</evidence>